<evidence type="ECO:0000256" key="10">
    <source>
        <dbReference type="ARBA" id="ARBA00023235"/>
    </source>
</evidence>
<dbReference type="CDD" id="cd17933">
    <property type="entry name" value="DEXSc_RecD-like"/>
    <property type="match status" value="1"/>
</dbReference>
<evidence type="ECO:0000256" key="4">
    <source>
        <dbReference type="ARBA" id="ARBA00022801"/>
    </source>
</evidence>
<dbReference type="EC" id="5.6.2.3" evidence="11"/>
<keyword evidence="6 11" id="KW-0269">Exonuclease</keyword>
<comment type="similarity">
    <text evidence="11">Belongs to the RecD family.</text>
</comment>
<keyword evidence="9 11" id="KW-0234">DNA repair</keyword>
<keyword evidence="3 11" id="KW-0227">DNA damage</keyword>
<feature type="binding site" evidence="11">
    <location>
        <begin position="167"/>
        <end position="174"/>
    </location>
    <ligand>
        <name>ATP</name>
        <dbReference type="ChEBI" id="CHEBI:30616"/>
    </ligand>
</feature>
<dbReference type="Pfam" id="PF13538">
    <property type="entry name" value="UvrD_C_2"/>
    <property type="match status" value="1"/>
</dbReference>
<feature type="domain" description="UvrD-like helicase C-terminal" evidence="12">
    <location>
        <begin position="507"/>
        <end position="553"/>
    </location>
</feature>
<dbReference type="NCBIfam" id="TIGR01447">
    <property type="entry name" value="recD"/>
    <property type="match status" value="1"/>
</dbReference>
<dbReference type="PANTHER" id="PTHR43788">
    <property type="entry name" value="DNA2/NAM7 HELICASE FAMILY MEMBER"/>
    <property type="match status" value="1"/>
</dbReference>
<accession>A0ABQ3X8N6</accession>
<organism evidence="14 15">
    <name type="scientific">Actinoplanes couchii</name>
    <dbReference type="NCBI Taxonomy" id="403638"/>
    <lineage>
        <taxon>Bacteria</taxon>
        <taxon>Bacillati</taxon>
        <taxon>Actinomycetota</taxon>
        <taxon>Actinomycetes</taxon>
        <taxon>Micromonosporales</taxon>
        <taxon>Micromonosporaceae</taxon>
        <taxon>Actinoplanes</taxon>
    </lineage>
</organism>
<evidence type="ECO:0000256" key="2">
    <source>
        <dbReference type="ARBA" id="ARBA00022741"/>
    </source>
</evidence>
<evidence type="ECO:0000256" key="5">
    <source>
        <dbReference type="ARBA" id="ARBA00022806"/>
    </source>
</evidence>
<dbReference type="InterPro" id="IPR027785">
    <property type="entry name" value="UvrD-like_helicase_C"/>
</dbReference>
<comment type="catalytic activity">
    <reaction evidence="11">
        <text>ATP + H2O = ADP + phosphate + H(+)</text>
        <dbReference type="Rhea" id="RHEA:13065"/>
        <dbReference type="ChEBI" id="CHEBI:15377"/>
        <dbReference type="ChEBI" id="CHEBI:15378"/>
        <dbReference type="ChEBI" id="CHEBI:30616"/>
        <dbReference type="ChEBI" id="CHEBI:43474"/>
        <dbReference type="ChEBI" id="CHEBI:456216"/>
        <dbReference type="EC" id="5.6.2.3"/>
    </reaction>
</comment>
<keyword evidence="8 11" id="KW-0238">DNA-binding</keyword>
<dbReference type="Pfam" id="PF21185">
    <property type="entry name" value="RecD_N"/>
    <property type="match status" value="1"/>
</dbReference>
<dbReference type="Gene3D" id="3.40.50.300">
    <property type="entry name" value="P-loop containing nucleotide triphosphate hydrolases"/>
    <property type="match status" value="3"/>
</dbReference>
<keyword evidence="2 11" id="KW-0547">Nucleotide-binding</keyword>
<evidence type="ECO:0000313" key="14">
    <source>
        <dbReference type="EMBL" id="GID54866.1"/>
    </source>
</evidence>
<gene>
    <name evidence="11 14" type="primary">recD</name>
    <name evidence="14" type="ORF">Aco03nite_032700</name>
</gene>
<keyword evidence="5 11" id="KW-0347">Helicase</keyword>
<evidence type="ECO:0000313" key="15">
    <source>
        <dbReference type="Proteomes" id="UP000612282"/>
    </source>
</evidence>
<dbReference type="CDD" id="cd18809">
    <property type="entry name" value="SF1_C_RecD"/>
    <property type="match status" value="1"/>
</dbReference>
<dbReference type="PANTHER" id="PTHR43788:SF6">
    <property type="entry name" value="DNA HELICASE B"/>
    <property type="match status" value="1"/>
</dbReference>
<proteinExistence type="inferred from homology"/>
<keyword evidence="4 11" id="KW-0378">Hydrolase</keyword>
<evidence type="ECO:0000256" key="7">
    <source>
        <dbReference type="ARBA" id="ARBA00022840"/>
    </source>
</evidence>
<keyword evidence="15" id="KW-1185">Reference proteome</keyword>
<dbReference type="InterPro" id="IPR041851">
    <property type="entry name" value="RecD_N_sf"/>
</dbReference>
<dbReference type="SUPFAM" id="SSF52540">
    <property type="entry name" value="P-loop containing nucleoside triphosphate hydrolases"/>
    <property type="match status" value="2"/>
</dbReference>
<sequence length="582" mass="61532">MTLTAFDTAGVLDLADLHVASRIGSLTGETDETVRLAAALAVRALRMGSVCVDLATVSGTVAILDAGELPWPEPAAWLDACARSPMVSRDGTPGRPLRLANGLLYLDRYWREEESIRRQLQQRATDPPAADLTRLRADLDRLFDASSCRQRLAAAVSTLRWVSVLAGGPGTGKTTAVARMLAVLRAQPGGPLRIALAAPTGKAAARLTEAVREAAAALPDADRAGIIGLQASTLHRLLGRQPGTRTRFRHHRAHRLPYDVIVVDESSMVSLTLMARLIDAIRPDARLILVGDPGQLASVEAGAVLGDIVAAPGLPEPELQSALTSVDTADSVITNGVVTLDRIWRFGGDLAALAAAVRRGDADAVVGLLRGGGGQLEFVETSAVECAGLREEVVDSLRAVAAAAAEGDAAGALRCLETHRLLCAHRRGPFGVAWWTAEVARWLGVPEWGDAVPGRPLLITANDYEAGLFNGDTGVIVQSPDGLRAVFARGEELVSVSPSRLSQAQPLYAVTVHRSQGSQFERVSLILPPASSPLLTRELFYTAVTRAKNGLRVLGTEEAVRTAVERPIARASGLRESLGVPV</sequence>
<dbReference type="Gene3D" id="1.10.10.1020">
    <property type="entry name" value="RecBCD complex, subunit RecD, N-terminal domain"/>
    <property type="match status" value="1"/>
</dbReference>
<evidence type="ECO:0000259" key="13">
    <source>
        <dbReference type="Pfam" id="PF21185"/>
    </source>
</evidence>
<evidence type="ECO:0000256" key="6">
    <source>
        <dbReference type="ARBA" id="ARBA00022839"/>
    </source>
</evidence>
<evidence type="ECO:0000256" key="1">
    <source>
        <dbReference type="ARBA" id="ARBA00022722"/>
    </source>
</evidence>
<evidence type="ECO:0000256" key="9">
    <source>
        <dbReference type="ARBA" id="ARBA00023204"/>
    </source>
</evidence>
<dbReference type="Proteomes" id="UP000612282">
    <property type="component" value="Unassembled WGS sequence"/>
</dbReference>
<protein>
    <recommendedName>
        <fullName evidence="11">RecBCD enzyme subunit RecD</fullName>
        <ecNumber evidence="11">5.6.2.3</ecNumber>
    </recommendedName>
    <alternativeName>
        <fullName evidence="11">DNA 5'-3' helicase subunit RecD</fullName>
    </alternativeName>
    <alternativeName>
        <fullName evidence="11">Exonuclease V subunit RecD</fullName>
        <shortName evidence="11">ExoV subunit RecD</shortName>
    </alternativeName>
    <alternativeName>
        <fullName evidence="11">Helicase/nuclease RecBCD subunit RecD</fullName>
    </alternativeName>
</protein>
<evidence type="ECO:0000256" key="11">
    <source>
        <dbReference type="HAMAP-Rule" id="MF_01487"/>
    </source>
</evidence>
<evidence type="ECO:0000256" key="3">
    <source>
        <dbReference type="ARBA" id="ARBA00022763"/>
    </source>
</evidence>
<comment type="subunit">
    <text evidence="11">Heterotrimer of RecB, RecC and RecD. All subunits contribute to DNA-binding.</text>
</comment>
<evidence type="ECO:0000256" key="8">
    <source>
        <dbReference type="ARBA" id="ARBA00023125"/>
    </source>
</evidence>
<comment type="function">
    <text evidence="11">A helicase/nuclease that prepares dsDNA breaks (DSB) for recombinational DNA repair. Binds to DSBs and unwinds DNA via a highly rapid and processive ATP-dependent bidirectional helicase activity. Unwinds dsDNA until it encounters a Chi (crossover hotspot instigator) sequence from the 3' direction. Cuts ssDNA a few nucleotides 3' to the Chi site. The properties and activities of the enzyme are changed at Chi. The Chi-altered holoenzyme produces a long 3'-ssDNA overhang and facilitates RecA-binding to the ssDNA for homologous DNA recombination and repair. Holoenzyme degrades any linearized DNA that is unable to undergo homologous recombination. In the holoenzyme this subunit has ssDNA-dependent ATPase and 5'-3' helicase activity. When added to pre-assembled RecBC greatly stimulates nuclease activity and augments holoenzyme processivity. Negatively regulates the RecA-loading ability of RecBCD.</text>
</comment>
<feature type="domain" description="RecBCD enzyme subunit RecD N-terminal" evidence="13">
    <location>
        <begin position="9"/>
        <end position="105"/>
    </location>
</feature>
<evidence type="ECO:0000259" key="12">
    <source>
        <dbReference type="Pfam" id="PF13538"/>
    </source>
</evidence>
<dbReference type="InterPro" id="IPR027417">
    <property type="entry name" value="P-loop_NTPase"/>
</dbReference>
<reference evidence="14 15" key="1">
    <citation type="submission" date="2021-01" db="EMBL/GenBank/DDBJ databases">
        <title>Whole genome shotgun sequence of Actinoplanes couchii NBRC 106145.</title>
        <authorList>
            <person name="Komaki H."/>
            <person name="Tamura T."/>
        </authorList>
    </citation>
    <scope>NUCLEOTIDE SEQUENCE [LARGE SCALE GENOMIC DNA]</scope>
    <source>
        <strain evidence="14 15">NBRC 106145</strain>
    </source>
</reference>
<dbReference type="Pfam" id="PF13245">
    <property type="entry name" value="AAA_19"/>
    <property type="match status" value="1"/>
</dbReference>
<dbReference type="InterPro" id="IPR049550">
    <property type="entry name" value="RecD_N"/>
</dbReference>
<dbReference type="InterPro" id="IPR050534">
    <property type="entry name" value="Coronavir_polyprotein_1ab"/>
</dbReference>
<dbReference type="EMBL" id="BOMG01000042">
    <property type="protein sequence ID" value="GID54866.1"/>
    <property type="molecule type" value="Genomic_DNA"/>
</dbReference>
<dbReference type="InterPro" id="IPR006344">
    <property type="entry name" value="RecD"/>
</dbReference>
<dbReference type="HAMAP" id="MF_01487">
    <property type="entry name" value="RecD"/>
    <property type="match status" value="1"/>
</dbReference>
<keyword evidence="7 11" id="KW-0067">ATP-binding</keyword>
<keyword evidence="1 11" id="KW-0540">Nuclease</keyword>
<name>A0ABQ3X8N6_9ACTN</name>
<dbReference type="RefSeq" id="WP_203796032.1">
    <property type="nucleotide sequence ID" value="NZ_BAAAQE010000036.1"/>
</dbReference>
<keyword evidence="10 11" id="KW-0413">Isomerase</keyword>
<comment type="miscellaneous">
    <text evidence="11">In the RecBCD complex, RecB has a slow 3'-5' helicase, an exonuclease activity and loads RecA onto ssDNA, RecD has a fast 5'-3' helicase activity, while RecC stimulates the ATPase and processivity of the RecB helicase and contributes to recognition of the Chi site.</text>
</comment>
<comment type="caution">
    <text evidence="14">The sequence shown here is derived from an EMBL/GenBank/DDBJ whole genome shotgun (WGS) entry which is preliminary data.</text>
</comment>